<protein>
    <submittedName>
        <fullName evidence="1">Uncharacterized protein</fullName>
    </submittedName>
</protein>
<evidence type="ECO:0000313" key="1">
    <source>
        <dbReference type="EMBL" id="PTB80892.1"/>
    </source>
</evidence>
<proteinExistence type="predicted"/>
<sequence>MQLPCSNNRDEHLCNLFYPQDTLQPAIKRHPPSAAGKMVEHFSHQVATPRIEICKSCPKSSPPGTMRNLQNAVFLARKRIVKASLYHFDLMVSSLLLVDRP</sequence>
<dbReference type="OrthoDB" id="10542839at2759"/>
<evidence type="ECO:0000313" key="2">
    <source>
        <dbReference type="Proteomes" id="UP000240760"/>
    </source>
</evidence>
<dbReference type="EMBL" id="KZ679126">
    <property type="protein sequence ID" value="PTB80892.1"/>
    <property type="molecule type" value="Genomic_DNA"/>
</dbReference>
<gene>
    <name evidence="1" type="ORF">M440DRAFT_1001625</name>
</gene>
<reference evidence="1 2" key="1">
    <citation type="submission" date="2016-07" db="EMBL/GenBank/DDBJ databases">
        <title>Multiple horizontal gene transfer events from other fungi enriched the ability of initially mycotrophic Trichoderma (Ascomycota) to feed on dead plant biomass.</title>
        <authorList>
            <consortium name="DOE Joint Genome Institute"/>
            <person name="Aerts A."/>
            <person name="Atanasova L."/>
            <person name="Chenthamara K."/>
            <person name="Zhang J."/>
            <person name="Grujic M."/>
            <person name="Henrissat B."/>
            <person name="Kuo A."/>
            <person name="Salamov A."/>
            <person name="Lipzen A."/>
            <person name="Labutti K."/>
            <person name="Barry K."/>
            <person name="Miao Y."/>
            <person name="Rahimi M.J."/>
            <person name="Shen Q."/>
            <person name="Grigoriev I.V."/>
            <person name="Kubicek C.P."/>
            <person name="Druzhinina I.S."/>
        </authorList>
    </citation>
    <scope>NUCLEOTIDE SEQUENCE [LARGE SCALE GENOMIC DNA]</scope>
    <source>
        <strain evidence="1 2">ATCC 18648</strain>
    </source>
</reference>
<dbReference type="Proteomes" id="UP000240760">
    <property type="component" value="Unassembled WGS sequence"/>
</dbReference>
<name>A0A2T4CH94_TRILO</name>
<dbReference type="AlphaFoldDB" id="A0A2T4CH94"/>
<accession>A0A2T4CH94</accession>
<keyword evidence="2" id="KW-1185">Reference proteome</keyword>
<organism evidence="1 2">
    <name type="scientific">Trichoderma longibrachiatum ATCC 18648</name>
    <dbReference type="NCBI Taxonomy" id="983965"/>
    <lineage>
        <taxon>Eukaryota</taxon>
        <taxon>Fungi</taxon>
        <taxon>Dikarya</taxon>
        <taxon>Ascomycota</taxon>
        <taxon>Pezizomycotina</taxon>
        <taxon>Sordariomycetes</taxon>
        <taxon>Hypocreomycetidae</taxon>
        <taxon>Hypocreales</taxon>
        <taxon>Hypocreaceae</taxon>
        <taxon>Trichoderma</taxon>
    </lineage>
</organism>